<dbReference type="SUPFAM" id="SSF52172">
    <property type="entry name" value="CheY-like"/>
    <property type="match status" value="2"/>
</dbReference>
<dbReference type="InterPro" id="IPR036890">
    <property type="entry name" value="HATPase_C_sf"/>
</dbReference>
<feature type="domain" description="PAC" evidence="23">
    <location>
        <begin position="562"/>
        <end position="616"/>
    </location>
</feature>
<dbReference type="Pfam" id="PF13426">
    <property type="entry name" value="PAS_9"/>
    <property type="match status" value="2"/>
</dbReference>
<dbReference type="InterPro" id="IPR001610">
    <property type="entry name" value="PAC"/>
</dbReference>
<protein>
    <recommendedName>
        <fullName evidence="15">Sensory/regulatory protein RpfC</fullName>
        <ecNumber evidence="3">2.7.13.3</ecNumber>
    </recommendedName>
</protein>
<dbReference type="InterPro" id="IPR042240">
    <property type="entry name" value="CHASE_sf"/>
</dbReference>
<organism evidence="26 27">
    <name type="scientific">Shewanella holmiensis</name>
    <dbReference type="NCBI Taxonomy" id="2952222"/>
    <lineage>
        <taxon>Bacteria</taxon>
        <taxon>Pseudomonadati</taxon>
        <taxon>Pseudomonadota</taxon>
        <taxon>Gammaproteobacteria</taxon>
        <taxon>Alteromonadales</taxon>
        <taxon>Shewanellaceae</taxon>
        <taxon>Shewanella</taxon>
    </lineage>
</organism>
<evidence type="ECO:0000259" key="22">
    <source>
        <dbReference type="PROSITE" id="PS50112"/>
    </source>
</evidence>
<evidence type="ECO:0000256" key="17">
    <source>
        <dbReference type="PROSITE-ProRule" id="PRU00169"/>
    </source>
</evidence>
<dbReference type="SMART" id="SM00073">
    <property type="entry name" value="HPT"/>
    <property type="match status" value="1"/>
</dbReference>
<dbReference type="SMART" id="SM00448">
    <property type="entry name" value="REC"/>
    <property type="match status" value="2"/>
</dbReference>
<keyword evidence="10" id="KW-0067">ATP-binding</keyword>
<feature type="domain" description="Response regulatory" evidence="21">
    <location>
        <begin position="1142"/>
        <end position="1268"/>
    </location>
</feature>
<evidence type="ECO:0000313" key="26">
    <source>
        <dbReference type="EMBL" id="MCT7941229.1"/>
    </source>
</evidence>
<dbReference type="InterPro" id="IPR000014">
    <property type="entry name" value="PAS"/>
</dbReference>
<dbReference type="SMART" id="SM01079">
    <property type="entry name" value="CHASE"/>
    <property type="match status" value="1"/>
</dbReference>
<comment type="subcellular location">
    <subcellularLocation>
        <location evidence="2">Cell membrane</location>
        <topology evidence="2">Multi-pass membrane protein</topology>
    </subcellularLocation>
</comment>
<dbReference type="Pfam" id="PF03924">
    <property type="entry name" value="CHASE"/>
    <property type="match status" value="1"/>
</dbReference>
<feature type="coiled-coil region" evidence="18">
    <location>
        <begin position="879"/>
        <end position="906"/>
    </location>
</feature>
<dbReference type="SMART" id="SM00388">
    <property type="entry name" value="HisKA"/>
    <property type="match status" value="1"/>
</dbReference>
<feature type="domain" description="PAC" evidence="23">
    <location>
        <begin position="706"/>
        <end position="758"/>
    </location>
</feature>
<evidence type="ECO:0000256" key="14">
    <source>
        <dbReference type="ARBA" id="ARBA00064003"/>
    </source>
</evidence>
<evidence type="ECO:0000256" key="18">
    <source>
        <dbReference type="SAM" id="Coils"/>
    </source>
</evidence>
<dbReference type="SMART" id="SM00091">
    <property type="entry name" value="PAS"/>
    <property type="match status" value="4"/>
</dbReference>
<feature type="domain" description="PAS" evidence="22">
    <location>
        <begin position="344"/>
        <end position="415"/>
    </location>
</feature>
<reference evidence="26" key="1">
    <citation type="journal article" date="2023" name="Int. J. Syst. Evol. Microbiol.">
        <title>&lt;i&gt;Shewanella septentrionalis&lt;/i&gt; sp. nov. and &lt;i&gt;Shewanella holmiensis&lt;/i&gt; sp. nov., isolated from Baltic Sea water and sediments.</title>
        <authorList>
            <person name="Martin-Rodriguez A.J."/>
            <person name="Thorell K."/>
            <person name="Joffre E."/>
            <person name="Jensie-Markopoulos S."/>
            <person name="Moore E.R.B."/>
            <person name="Sjoling A."/>
        </authorList>
    </citation>
    <scope>NUCLEOTIDE SEQUENCE</scope>
    <source>
        <strain evidence="26">SP1S2-7</strain>
    </source>
</reference>
<evidence type="ECO:0000256" key="3">
    <source>
        <dbReference type="ARBA" id="ARBA00012438"/>
    </source>
</evidence>
<evidence type="ECO:0000256" key="19">
    <source>
        <dbReference type="SAM" id="Phobius"/>
    </source>
</evidence>
<feature type="domain" description="PAC" evidence="23">
    <location>
        <begin position="836"/>
        <end position="888"/>
    </location>
</feature>
<dbReference type="Gene3D" id="3.30.450.350">
    <property type="entry name" value="CHASE domain"/>
    <property type="match status" value="1"/>
</dbReference>
<dbReference type="CDD" id="cd17546">
    <property type="entry name" value="REC_hyHK_CKI1_RcsC-like"/>
    <property type="match status" value="2"/>
</dbReference>
<feature type="domain" description="Response regulatory" evidence="21">
    <location>
        <begin position="1289"/>
        <end position="1407"/>
    </location>
</feature>
<evidence type="ECO:0000256" key="8">
    <source>
        <dbReference type="ARBA" id="ARBA00022741"/>
    </source>
</evidence>
<dbReference type="InterPro" id="IPR036097">
    <property type="entry name" value="HisK_dim/P_sf"/>
</dbReference>
<keyword evidence="27" id="KW-1185">Reference proteome</keyword>
<evidence type="ECO:0000259" key="20">
    <source>
        <dbReference type="PROSITE" id="PS50109"/>
    </source>
</evidence>
<feature type="domain" description="PAS" evidence="22">
    <location>
        <begin position="508"/>
        <end position="537"/>
    </location>
</feature>
<evidence type="ECO:0000256" key="4">
    <source>
        <dbReference type="ARBA" id="ARBA00022475"/>
    </source>
</evidence>
<dbReference type="GO" id="GO:0000155">
    <property type="term" value="F:phosphorelay sensor kinase activity"/>
    <property type="evidence" value="ECO:0007669"/>
    <property type="project" value="InterPro"/>
</dbReference>
<feature type="modified residue" description="4-aspartylphosphate" evidence="17">
    <location>
        <position position="1196"/>
    </location>
</feature>
<keyword evidence="12" id="KW-0902">Two-component regulatory system</keyword>
<feature type="domain" description="CHASE" evidence="24">
    <location>
        <begin position="77"/>
        <end position="226"/>
    </location>
</feature>
<dbReference type="InterPro" id="IPR006189">
    <property type="entry name" value="CHASE_dom"/>
</dbReference>
<dbReference type="InterPro" id="IPR000700">
    <property type="entry name" value="PAS-assoc_C"/>
</dbReference>
<dbReference type="InterPro" id="IPR036641">
    <property type="entry name" value="HPT_dom_sf"/>
</dbReference>
<dbReference type="SMART" id="SM00086">
    <property type="entry name" value="PAC"/>
    <property type="match status" value="4"/>
</dbReference>
<dbReference type="GO" id="GO:0006355">
    <property type="term" value="P:regulation of DNA-templated transcription"/>
    <property type="evidence" value="ECO:0007669"/>
    <property type="project" value="InterPro"/>
</dbReference>
<comment type="caution">
    <text evidence="26">The sequence shown here is derived from an EMBL/GenBank/DDBJ whole genome shotgun (WGS) entry which is preliminary data.</text>
</comment>
<dbReference type="SUPFAM" id="SSF55874">
    <property type="entry name" value="ATPase domain of HSP90 chaperone/DNA topoisomerase II/histidine kinase"/>
    <property type="match status" value="1"/>
</dbReference>
<dbReference type="CDD" id="cd00082">
    <property type="entry name" value="HisKA"/>
    <property type="match status" value="1"/>
</dbReference>
<evidence type="ECO:0000256" key="5">
    <source>
        <dbReference type="ARBA" id="ARBA00022553"/>
    </source>
</evidence>
<dbReference type="InterPro" id="IPR004358">
    <property type="entry name" value="Sig_transdc_His_kin-like_C"/>
</dbReference>
<keyword evidence="5 17" id="KW-0597">Phosphoprotein</keyword>
<dbReference type="Gene3D" id="3.30.565.10">
    <property type="entry name" value="Histidine kinase-like ATPase, C-terminal domain"/>
    <property type="match status" value="1"/>
</dbReference>
<evidence type="ECO:0000256" key="12">
    <source>
        <dbReference type="ARBA" id="ARBA00023012"/>
    </source>
</evidence>
<dbReference type="InterPro" id="IPR001789">
    <property type="entry name" value="Sig_transdc_resp-reg_receiver"/>
</dbReference>
<evidence type="ECO:0000256" key="11">
    <source>
        <dbReference type="ARBA" id="ARBA00022989"/>
    </source>
</evidence>
<dbReference type="EMBL" id="JAMTCD010000005">
    <property type="protein sequence ID" value="MCT7941229.1"/>
    <property type="molecule type" value="Genomic_DNA"/>
</dbReference>
<dbReference type="RefSeq" id="WP_261297648.1">
    <property type="nucleotide sequence ID" value="NZ_JAMTCD010000005.1"/>
</dbReference>
<name>A0A9X2WKT0_9GAMM</name>
<evidence type="ECO:0000256" key="6">
    <source>
        <dbReference type="ARBA" id="ARBA00022679"/>
    </source>
</evidence>
<proteinExistence type="predicted"/>
<dbReference type="Pfam" id="PF00072">
    <property type="entry name" value="Response_reg"/>
    <property type="match status" value="2"/>
</dbReference>
<keyword evidence="6" id="KW-0808">Transferase</keyword>
<feature type="domain" description="PAC" evidence="23">
    <location>
        <begin position="415"/>
        <end position="470"/>
    </location>
</feature>
<dbReference type="PROSITE" id="PS50109">
    <property type="entry name" value="HIS_KIN"/>
    <property type="match status" value="1"/>
</dbReference>
<dbReference type="PANTHER" id="PTHR45339">
    <property type="entry name" value="HYBRID SIGNAL TRANSDUCTION HISTIDINE KINASE J"/>
    <property type="match status" value="1"/>
</dbReference>
<dbReference type="FunFam" id="1.10.287.130:FF:000002">
    <property type="entry name" value="Two-component osmosensing histidine kinase"/>
    <property type="match status" value="1"/>
</dbReference>
<dbReference type="Pfam" id="PF01627">
    <property type="entry name" value="Hpt"/>
    <property type="match status" value="1"/>
</dbReference>
<feature type="modified residue" description="4-aspartylphosphate" evidence="17">
    <location>
        <position position="1340"/>
    </location>
</feature>
<dbReference type="PROSITE" id="PS50112">
    <property type="entry name" value="PAS"/>
    <property type="match status" value="3"/>
</dbReference>
<dbReference type="InterPro" id="IPR035965">
    <property type="entry name" value="PAS-like_dom_sf"/>
</dbReference>
<dbReference type="CDD" id="cd00130">
    <property type="entry name" value="PAS"/>
    <property type="match status" value="4"/>
</dbReference>
<dbReference type="InterPro" id="IPR005467">
    <property type="entry name" value="His_kinase_dom"/>
</dbReference>
<dbReference type="Gene3D" id="2.10.70.100">
    <property type="match status" value="1"/>
</dbReference>
<comment type="catalytic activity">
    <reaction evidence="1">
        <text>ATP + protein L-histidine = ADP + protein N-phospho-L-histidine.</text>
        <dbReference type="EC" id="2.7.13.3"/>
    </reaction>
</comment>
<dbReference type="Pfam" id="PF00512">
    <property type="entry name" value="HisKA"/>
    <property type="match status" value="1"/>
</dbReference>
<gene>
    <name evidence="26" type="ORF">NE535_05385</name>
</gene>
<dbReference type="InterPro" id="IPR003661">
    <property type="entry name" value="HisK_dim/P_dom"/>
</dbReference>
<dbReference type="GO" id="GO:0005886">
    <property type="term" value="C:plasma membrane"/>
    <property type="evidence" value="ECO:0007669"/>
    <property type="project" value="UniProtKB-SubCell"/>
</dbReference>
<keyword evidence="8" id="KW-0547">Nucleotide-binding</keyword>
<dbReference type="Gene3D" id="3.40.50.2300">
    <property type="match status" value="2"/>
</dbReference>
<dbReference type="Pfam" id="PF08447">
    <property type="entry name" value="PAS_3"/>
    <property type="match status" value="1"/>
</dbReference>
<evidence type="ECO:0000256" key="9">
    <source>
        <dbReference type="ARBA" id="ARBA00022777"/>
    </source>
</evidence>
<keyword evidence="7 19" id="KW-0812">Transmembrane</keyword>
<evidence type="ECO:0000259" key="23">
    <source>
        <dbReference type="PROSITE" id="PS50113"/>
    </source>
</evidence>
<dbReference type="Gene3D" id="1.10.287.130">
    <property type="match status" value="1"/>
</dbReference>
<evidence type="ECO:0000313" key="27">
    <source>
        <dbReference type="Proteomes" id="UP001155546"/>
    </source>
</evidence>
<dbReference type="SUPFAM" id="SSF47384">
    <property type="entry name" value="Homodimeric domain of signal transducing histidine kinase"/>
    <property type="match status" value="1"/>
</dbReference>
<feature type="domain" description="Histidine kinase" evidence="20">
    <location>
        <begin position="906"/>
        <end position="1127"/>
    </location>
</feature>
<dbReference type="InterPro" id="IPR008207">
    <property type="entry name" value="Sig_transdc_His_kin_Hpt_dom"/>
</dbReference>
<keyword evidence="4" id="KW-1003">Cell membrane</keyword>
<dbReference type="InterPro" id="IPR013767">
    <property type="entry name" value="PAS_fold"/>
</dbReference>
<dbReference type="PANTHER" id="PTHR45339:SF1">
    <property type="entry name" value="HYBRID SIGNAL TRANSDUCTION HISTIDINE KINASE J"/>
    <property type="match status" value="1"/>
</dbReference>
<dbReference type="CDD" id="cd16922">
    <property type="entry name" value="HATPase_EvgS-ArcB-TorS-like"/>
    <property type="match status" value="1"/>
</dbReference>
<dbReference type="NCBIfam" id="TIGR00229">
    <property type="entry name" value="sensory_box"/>
    <property type="match status" value="4"/>
</dbReference>
<evidence type="ECO:0000256" key="7">
    <source>
        <dbReference type="ARBA" id="ARBA00022692"/>
    </source>
</evidence>
<dbReference type="EC" id="2.7.13.3" evidence="3"/>
<dbReference type="Proteomes" id="UP001155546">
    <property type="component" value="Unassembled WGS sequence"/>
</dbReference>
<dbReference type="SUPFAM" id="SSF47226">
    <property type="entry name" value="Histidine-containing phosphotransfer domain, HPT domain"/>
    <property type="match status" value="1"/>
</dbReference>
<comment type="subunit">
    <text evidence="14">At low DSF concentrations, interacts with RpfF.</text>
</comment>
<keyword evidence="11 19" id="KW-1133">Transmembrane helix</keyword>
<dbReference type="SMART" id="SM00387">
    <property type="entry name" value="HATPase_c"/>
    <property type="match status" value="1"/>
</dbReference>
<feature type="domain" description="HPt" evidence="25">
    <location>
        <begin position="1451"/>
        <end position="1550"/>
    </location>
</feature>
<dbReference type="Pfam" id="PF02518">
    <property type="entry name" value="HATPase_c"/>
    <property type="match status" value="1"/>
</dbReference>
<feature type="modified residue" description="Phosphohistidine" evidence="16">
    <location>
        <position position="1490"/>
    </location>
</feature>
<dbReference type="InterPro" id="IPR013655">
    <property type="entry name" value="PAS_fold_3"/>
</dbReference>
<dbReference type="InterPro" id="IPR003594">
    <property type="entry name" value="HATPase_dom"/>
</dbReference>
<feature type="transmembrane region" description="Helical" evidence="19">
    <location>
        <begin position="313"/>
        <end position="333"/>
    </location>
</feature>
<feature type="domain" description="PAS" evidence="22">
    <location>
        <begin position="617"/>
        <end position="662"/>
    </location>
</feature>
<accession>A0A9X2WKT0</accession>
<dbReference type="PRINTS" id="PR00344">
    <property type="entry name" value="BCTRLSENSOR"/>
</dbReference>
<evidence type="ECO:0000259" key="24">
    <source>
        <dbReference type="PROSITE" id="PS50839"/>
    </source>
</evidence>
<evidence type="ECO:0000256" key="1">
    <source>
        <dbReference type="ARBA" id="ARBA00000085"/>
    </source>
</evidence>
<evidence type="ECO:0000256" key="10">
    <source>
        <dbReference type="ARBA" id="ARBA00022840"/>
    </source>
</evidence>
<evidence type="ECO:0000256" key="16">
    <source>
        <dbReference type="PROSITE-ProRule" id="PRU00110"/>
    </source>
</evidence>
<dbReference type="PROSITE" id="PS50894">
    <property type="entry name" value="HPT"/>
    <property type="match status" value="1"/>
</dbReference>
<keyword evidence="13 19" id="KW-0472">Membrane</keyword>
<dbReference type="Gene3D" id="1.20.120.160">
    <property type="entry name" value="HPT domain"/>
    <property type="match status" value="1"/>
</dbReference>
<evidence type="ECO:0000256" key="13">
    <source>
        <dbReference type="ARBA" id="ARBA00023136"/>
    </source>
</evidence>
<sequence length="1633" mass="180856">MNLSFGFKKAAKLGSGVLIIGLVISVGLTWWINEANDLAIKKALQSTSEHISRNVLERITLYQYGLRGARGMITTAGEHHVSREGFIRYSLTREVDKEFPGARGFGFIRRVLPEQEAEFIEKAQQDGWPVFGIRQLAPHDDERYVIQYIEPVERNYSAVGLDIGSEKQRRDAAEAAMLSGEVTLSGPITLVQATGKPLQSFLILMPIYRNGTTPTTTEAREAEAFGWSYAPLVTNEVLIGLDLYQKTTKLQLSDITQLNNPIPFYKTDAEDTHIHSPYQYTINKEVFGRKWQFKITAYPEFIHALHLNRPSLIFSYTAVFSLLLAALASLWSLGIQRKQQMLAEQARRANMLEHSLDGIISYDLDGRVTSWNKGAELLFGYSESEAMGSDSATLIVPKEKVHHEKAAFRKVLIGETVLNQVSKHQCKDGKLVSTSMTALPIIDGQGDIVGISQTLRDITAQQDAELRIIKSNESLELKVAERTTELLQAVSENKALLKSINNQLVSTVTDTDGIILEVNDYFCRMSGYSREELIGKNHSILKSGEHDDVFWQTMWAQIKSGESWHGEICNCDKQGNIHWFDTVIGPVMDENGNIERFIALSTDITERKFTQIEKAQLSSLLSSVLDAASEISIIATDENGLITIFNRGAELLLGYEASELVGITSPACLHLHEEVQARSIALSAEYGFSIEGFDTFVYKAKTEGPETRNWTYVRKDGSQCQVSLSVTAMRDSAGNILGYLGIGVDITQTLLQQEALLTASNHLSKASDVAKLGIWTFNIQDNSLEWNDRMFAIYDQPLTLRDEGLEYQHWLAKVHPDDTEMAERKLQDAIAGHGTYDLVFRVLKSNGGVRYVQAAAQIERDKHGNAVRVIGINLDVTEQREIEVTLREAKQQADEANAAKSAFLANMSHEIRTPMNAVLGMLQLMLHTTMSAQQQDYITKTQTAAKSLLGLLNDILDFSKIEAGKLLLDPQPCEIEMLMRDLAVVLSGNLGNQDVEVIFNLDPNIPSWLLIDKLRLQQVLINLAGNALKFTHSGQVIVGIECLEATEHNRTLRFSITDTGIGISEEQMGRIFTGFEQAESSTSRRFGGTGLGLAISKRLVELMGGDLLVTSELGQGSCFWFDLVLPALPTATEVNIDIQGKRILVVDDNHTTTDILAKILLDFGCEVQCVYSGVEAIAQYEQASGMQTPFDIVLMDWNMPVLNGVETAQQLQQLALAQQIATPAVIMLTAYSEEVLSSPSSEALSPFVHFLTKPVTSQLLAESINLVLTGKVASSPVQMLSQKRLQGLTILVVEDNQLNRQVVDELLTLEGAKVVLAKGGIEGVAFVTQSQQTFDIVIMDVQMPDMDGLEATRLIRSDNRFELLPILAMTANASQSDRLDCIAAGMNDHIGKPIDMPKLIPSILALVGREFNHSVYDNSVVELGSSVVETPAENESLFDSLEQTLSRFGGNEAFFNKMAHEFEIELNKQLQQLHDAVAKENKAQVAAISHGLKGFSSNFGAKALANFTAYIEAQCKQGEPNAQQLNEWTDRLCDLAQESVQHLNDYLAESSPNETNVVLQTNANSSIGAGEHDTIMLLKQMLQQSNLEAMTIIEDTACVLSHHRRWPELYSHVQALEFDKALEVLTMIETEVS</sequence>
<dbReference type="InterPro" id="IPR011006">
    <property type="entry name" value="CheY-like_superfamily"/>
</dbReference>
<dbReference type="PROSITE" id="PS50110">
    <property type="entry name" value="RESPONSE_REGULATORY"/>
    <property type="match status" value="2"/>
</dbReference>
<evidence type="ECO:0000256" key="15">
    <source>
        <dbReference type="ARBA" id="ARBA00068150"/>
    </source>
</evidence>
<dbReference type="Gene3D" id="3.30.450.20">
    <property type="entry name" value="PAS domain"/>
    <property type="match status" value="4"/>
</dbReference>
<evidence type="ECO:0000259" key="21">
    <source>
        <dbReference type="PROSITE" id="PS50110"/>
    </source>
</evidence>
<feature type="transmembrane region" description="Helical" evidence="19">
    <location>
        <begin position="13"/>
        <end position="32"/>
    </location>
</feature>
<evidence type="ECO:0000256" key="2">
    <source>
        <dbReference type="ARBA" id="ARBA00004651"/>
    </source>
</evidence>
<dbReference type="FunFam" id="3.30.565.10:FF:000010">
    <property type="entry name" value="Sensor histidine kinase RcsC"/>
    <property type="match status" value="1"/>
</dbReference>
<keyword evidence="18" id="KW-0175">Coiled coil</keyword>
<dbReference type="Pfam" id="PF00989">
    <property type="entry name" value="PAS"/>
    <property type="match status" value="1"/>
</dbReference>
<dbReference type="SUPFAM" id="SSF55785">
    <property type="entry name" value="PYP-like sensor domain (PAS domain)"/>
    <property type="match status" value="4"/>
</dbReference>
<dbReference type="PROSITE" id="PS50839">
    <property type="entry name" value="CHASE"/>
    <property type="match status" value="1"/>
</dbReference>
<keyword evidence="9" id="KW-0418">Kinase</keyword>
<dbReference type="PROSITE" id="PS50113">
    <property type="entry name" value="PAC"/>
    <property type="match status" value="4"/>
</dbReference>
<evidence type="ECO:0000259" key="25">
    <source>
        <dbReference type="PROSITE" id="PS50894"/>
    </source>
</evidence>
<dbReference type="GO" id="GO:0005524">
    <property type="term" value="F:ATP binding"/>
    <property type="evidence" value="ECO:0007669"/>
    <property type="project" value="UniProtKB-KW"/>
</dbReference>